<dbReference type="SMART" id="SM00248">
    <property type="entry name" value="ANK"/>
    <property type="match status" value="2"/>
</dbReference>
<dbReference type="PROSITE" id="PS50088">
    <property type="entry name" value="ANK_REPEAT"/>
    <property type="match status" value="1"/>
</dbReference>
<dbReference type="InterPro" id="IPR036770">
    <property type="entry name" value="Ankyrin_rpt-contain_sf"/>
</dbReference>
<proteinExistence type="predicted"/>
<feature type="region of interest" description="Disordered" evidence="5">
    <location>
        <begin position="1"/>
        <end position="23"/>
    </location>
</feature>
<comment type="caution">
    <text evidence="6">The sequence shown here is derived from an EMBL/GenBank/DDBJ whole genome shotgun (WGS) entry which is preliminary data.</text>
</comment>
<dbReference type="CDD" id="cd14688">
    <property type="entry name" value="bZIP_YAP"/>
    <property type="match status" value="1"/>
</dbReference>
<dbReference type="Proteomes" id="UP000293360">
    <property type="component" value="Unassembled WGS sequence"/>
</dbReference>
<evidence type="ECO:0000256" key="1">
    <source>
        <dbReference type="ARBA" id="ARBA00022737"/>
    </source>
</evidence>
<feature type="compositionally biased region" description="Polar residues" evidence="5">
    <location>
        <begin position="1"/>
        <end position="10"/>
    </location>
</feature>
<gene>
    <name evidence="6" type="ORF">DL764_009573</name>
</gene>
<feature type="compositionally biased region" description="Polar residues" evidence="5">
    <location>
        <begin position="238"/>
        <end position="248"/>
    </location>
</feature>
<feature type="repeat" description="ANK" evidence="3">
    <location>
        <begin position="380"/>
        <end position="412"/>
    </location>
</feature>
<evidence type="ECO:0000256" key="4">
    <source>
        <dbReference type="SAM" id="Coils"/>
    </source>
</evidence>
<sequence length="429" mass="46076">MTTATQSPSGASPRCGRPLTTSYVDLMKPDEDWRNLPDAAERRKIQNRLAQRAYRRNMRDRTREVERLKKQLQQLQGVLGQNSSTTPPPEQDSPNPGNATAMTDVRCQNGAVTPPSSSSQRMGEYVHQGWPHNSGPEHVNGLGLTTDGETPIAFDTSSFFPQLQTSNEMMTGMATPPPSSGRRSRAVTGSSVTSGGLPSNLHLRSSSTGPMMMTPNCASPMPHQWHQPAGAERRDSLQVGSMSTSSSPLLPVSRGNFGMCSSPEEVSFMHSKQAYAMDEGMTPTGPVYPPPPDSELHHHSRGSTGWSTPADGGASSGNSPLPGGYLSTVNELPEVTSAAAKPLPETTAPLLHFAVASGQIDTLRLLLSRPGINLNGRDDAGYTPLQRAVANGRTDMAAILLEHGATVDSVEEWKQIEAHRTKTDSHTRL</sequence>
<dbReference type="Pfam" id="PF13637">
    <property type="entry name" value="Ank_4"/>
    <property type="match status" value="1"/>
</dbReference>
<evidence type="ECO:0000313" key="6">
    <source>
        <dbReference type="EMBL" id="RYO82686.1"/>
    </source>
</evidence>
<protein>
    <submittedName>
        <fullName evidence="6">Uncharacterized protein</fullName>
    </submittedName>
</protein>
<feature type="region of interest" description="Disordered" evidence="5">
    <location>
        <begin position="78"/>
        <end position="102"/>
    </location>
</feature>
<dbReference type="InterPro" id="IPR002110">
    <property type="entry name" value="Ankyrin_rpt"/>
</dbReference>
<feature type="compositionally biased region" description="Polar residues" evidence="5">
    <location>
        <begin position="92"/>
        <end position="101"/>
    </location>
</feature>
<accession>A0A4Q4SUN7</accession>
<keyword evidence="7" id="KW-1185">Reference proteome</keyword>
<evidence type="ECO:0000256" key="2">
    <source>
        <dbReference type="ARBA" id="ARBA00023043"/>
    </source>
</evidence>
<feature type="coiled-coil region" evidence="4">
    <location>
        <begin position="51"/>
        <end position="78"/>
    </location>
</feature>
<feature type="region of interest" description="Disordered" evidence="5">
    <location>
        <begin position="172"/>
        <end position="250"/>
    </location>
</feature>
<keyword evidence="1" id="KW-0677">Repeat</keyword>
<dbReference type="OrthoDB" id="194358at2759"/>
<evidence type="ECO:0000256" key="3">
    <source>
        <dbReference type="PROSITE-ProRule" id="PRU00023"/>
    </source>
</evidence>
<evidence type="ECO:0000256" key="5">
    <source>
        <dbReference type="SAM" id="MobiDB-lite"/>
    </source>
</evidence>
<evidence type="ECO:0000313" key="7">
    <source>
        <dbReference type="Proteomes" id="UP000293360"/>
    </source>
</evidence>
<keyword evidence="4" id="KW-0175">Coiled coil</keyword>
<dbReference type="Gene3D" id="1.25.40.20">
    <property type="entry name" value="Ankyrin repeat-containing domain"/>
    <property type="match status" value="1"/>
</dbReference>
<dbReference type="STRING" id="155417.A0A4Q4SUN7"/>
<name>A0A4Q4SUN7_9PEZI</name>
<feature type="compositionally biased region" description="Polar residues" evidence="5">
    <location>
        <begin position="187"/>
        <end position="209"/>
    </location>
</feature>
<feature type="region of interest" description="Disordered" evidence="5">
    <location>
        <begin position="278"/>
        <end position="327"/>
    </location>
</feature>
<dbReference type="PANTHER" id="PTHR24173:SF74">
    <property type="entry name" value="ANKYRIN REPEAT DOMAIN-CONTAINING PROTEIN 16"/>
    <property type="match status" value="1"/>
</dbReference>
<organism evidence="6 7">
    <name type="scientific">Monosporascus ibericus</name>
    <dbReference type="NCBI Taxonomy" id="155417"/>
    <lineage>
        <taxon>Eukaryota</taxon>
        <taxon>Fungi</taxon>
        <taxon>Dikarya</taxon>
        <taxon>Ascomycota</taxon>
        <taxon>Pezizomycotina</taxon>
        <taxon>Sordariomycetes</taxon>
        <taxon>Xylariomycetidae</taxon>
        <taxon>Xylariales</taxon>
        <taxon>Xylariales incertae sedis</taxon>
        <taxon>Monosporascus</taxon>
    </lineage>
</organism>
<keyword evidence="2 3" id="KW-0040">ANK repeat</keyword>
<dbReference type="PANTHER" id="PTHR24173">
    <property type="entry name" value="ANKYRIN REPEAT CONTAINING"/>
    <property type="match status" value="1"/>
</dbReference>
<dbReference type="SUPFAM" id="SSF48403">
    <property type="entry name" value="Ankyrin repeat"/>
    <property type="match status" value="1"/>
</dbReference>
<dbReference type="AlphaFoldDB" id="A0A4Q4SUN7"/>
<dbReference type="EMBL" id="QJNU01000929">
    <property type="protein sequence ID" value="RYO82686.1"/>
    <property type="molecule type" value="Genomic_DNA"/>
</dbReference>
<dbReference type="PROSITE" id="PS50297">
    <property type="entry name" value="ANK_REP_REGION"/>
    <property type="match status" value="1"/>
</dbReference>
<reference evidence="6 7" key="1">
    <citation type="submission" date="2018-06" db="EMBL/GenBank/DDBJ databases">
        <title>Complete Genomes of Monosporascus.</title>
        <authorList>
            <person name="Robinson A.J."/>
            <person name="Natvig D.O."/>
        </authorList>
    </citation>
    <scope>NUCLEOTIDE SEQUENCE [LARGE SCALE GENOMIC DNA]</scope>
    <source>
        <strain evidence="6 7">CBS 110550</strain>
    </source>
</reference>